<dbReference type="InterPro" id="IPR050321">
    <property type="entry name" value="Glycosyltr_2/OpgH_subfam"/>
</dbReference>
<dbReference type="Gene3D" id="3.90.550.10">
    <property type="entry name" value="Spore Coat Polysaccharide Biosynthesis Protein SpsA, Chain A"/>
    <property type="match status" value="1"/>
</dbReference>
<dbReference type="PANTHER" id="PTHR43867:SF2">
    <property type="entry name" value="CELLULOSE SYNTHASE CATALYTIC SUBUNIT A [UDP-FORMING]"/>
    <property type="match status" value="1"/>
</dbReference>
<dbReference type="PANTHER" id="PTHR43867">
    <property type="entry name" value="CELLULOSE SYNTHASE CATALYTIC SUBUNIT A [UDP-FORMING]"/>
    <property type="match status" value="1"/>
</dbReference>
<keyword evidence="3" id="KW-1003">Cell membrane</keyword>
<dbReference type="SUPFAM" id="SSF53448">
    <property type="entry name" value="Nucleotide-diphospho-sugar transferases"/>
    <property type="match status" value="1"/>
</dbReference>
<evidence type="ECO:0000256" key="10">
    <source>
        <dbReference type="ARBA" id="ARBA00022989"/>
    </source>
</evidence>
<evidence type="ECO:0000313" key="17">
    <source>
        <dbReference type="EMBL" id="AZS38897.1"/>
    </source>
</evidence>
<feature type="transmembrane region" description="Helical" evidence="16">
    <location>
        <begin position="569"/>
        <end position="595"/>
    </location>
</feature>
<reference evidence="17 18" key="1">
    <citation type="submission" date="2018-08" db="EMBL/GenBank/DDBJ databases">
        <title>Microbacterium oxydans strain HG3.</title>
        <authorList>
            <person name="ORTET P."/>
        </authorList>
    </citation>
    <scope>NUCLEOTIDE SEQUENCE [LARGE SCALE GENOMIC DNA]</scope>
    <source>
        <strain evidence="17 18">HG3</strain>
    </source>
</reference>
<protein>
    <recommendedName>
        <fullName evidence="14">Beta-monoglucosyldiacylglycerol synthase</fullName>
        <ecNumber evidence="13">2.4.1.336</ecNumber>
    </recommendedName>
    <alternativeName>
        <fullName evidence="15">UDP-glucose:1,2-diacylglycerol 3-beta-D-glucosyltransferase</fullName>
    </alternativeName>
</protein>
<evidence type="ECO:0000256" key="1">
    <source>
        <dbReference type="ARBA" id="ARBA00004651"/>
    </source>
</evidence>
<feature type="transmembrane region" description="Helical" evidence="16">
    <location>
        <begin position="424"/>
        <end position="446"/>
    </location>
</feature>
<keyword evidence="9" id="KW-0460">Magnesium</keyword>
<feature type="transmembrane region" description="Helical" evidence="16">
    <location>
        <begin position="39"/>
        <end position="56"/>
    </location>
</feature>
<accession>A0A3Q9J2W4</accession>
<name>A0A3Q9J2W4_9MICO</name>
<dbReference type="GO" id="GO:0006508">
    <property type="term" value="P:proteolysis"/>
    <property type="evidence" value="ECO:0007669"/>
    <property type="project" value="UniProtKB-KW"/>
</dbReference>
<evidence type="ECO:0000256" key="11">
    <source>
        <dbReference type="ARBA" id="ARBA00023136"/>
    </source>
</evidence>
<feature type="transmembrane region" description="Helical" evidence="16">
    <location>
        <begin position="509"/>
        <end position="529"/>
    </location>
</feature>
<evidence type="ECO:0000256" key="14">
    <source>
        <dbReference type="ARBA" id="ARBA00068721"/>
    </source>
</evidence>
<evidence type="ECO:0000256" key="7">
    <source>
        <dbReference type="ARBA" id="ARBA00022692"/>
    </source>
</evidence>
<dbReference type="GO" id="GO:0005886">
    <property type="term" value="C:plasma membrane"/>
    <property type="evidence" value="ECO:0007669"/>
    <property type="project" value="UniProtKB-SubCell"/>
</dbReference>
<dbReference type="CDD" id="cd06423">
    <property type="entry name" value="CESA_like"/>
    <property type="match status" value="1"/>
</dbReference>
<evidence type="ECO:0000256" key="12">
    <source>
        <dbReference type="ARBA" id="ARBA00053004"/>
    </source>
</evidence>
<evidence type="ECO:0000313" key="18">
    <source>
        <dbReference type="Proteomes" id="UP000274841"/>
    </source>
</evidence>
<evidence type="ECO:0000256" key="4">
    <source>
        <dbReference type="ARBA" id="ARBA00022670"/>
    </source>
</evidence>
<keyword evidence="8" id="KW-0378">Hydrolase</keyword>
<organism evidence="17 18">
    <name type="scientific">Microbacterium oxydans</name>
    <dbReference type="NCBI Taxonomy" id="82380"/>
    <lineage>
        <taxon>Bacteria</taxon>
        <taxon>Bacillati</taxon>
        <taxon>Actinomycetota</taxon>
        <taxon>Actinomycetes</taxon>
        <taxon>Micrococcales</taxon>
        <taxon>Microbacteriaceae</taxon>
        <taxon>Microbacterium</taxon>
    </lineage>
</organism>
<evidence type="ECO:0000256" key="5">
    <source>
        <dbReference type="ARBA" id="ARBA00022676"/>
    </source>
</evidence>
<feature type="transmembrane region" description="Helical" evidence="16">
    <location>
        <begin position="358"/>
        <end position="387"/>
    </location>
</feature>
<evidence type="ECO:0000256" key="3">
    <source>
        <dbReference type="ARBA" id="ARBA00022475"/>
    </source>
</evidence>
<evidence type="ECO:0000256" key="13">
    <source>
        <dbReference type="ARBA" id="ARBA00066964"/>
    </source>
</evidence>
<evidence type="ECO:0000256" key="2">
    <source>
        <dbReference type="ARBA" id="ARBA00006739"/>
    </source>
</evidence>
<dbReference type="Proteomes" id="UP000274841">
    <property type="component" value="Chromosome"/>
</dbReference>
<dbReference type="EMBL" id="CP031422">
    <property type="protein sequence ID" value="AZS38897.1"/>
    <property type="molecule type" value="Genomic_DNA"/>
</dbReference>
<evidence type="ECO:0000256" key="6">
    <source>
        <dbReference type="ARBA" id="ARBA00022679"/>
    </source>
</evidence>
<proteinExistence type="inferred from homology"/>
<gene>
    <name evidence="17" type="ORF">CVS54_00194</name>
</gene>
<sequence>MISAALAAAESLPALRRDGPPFRQSPSVRRQFRSARKERRAWGVVLVVLAAVAAFAGPTLALGIIFGVVSLIFLIALVRNFTISFAASRSMMAGRGCRPPVARRTVSVLVACHNEDRVIDDLLGHLSALDYPSHLLQIIMVDDGSADATLERLRQWQVGWPALTVLARGADATGGKSGALNDALRHATGDIVVVFDADHRPDRYCLRYLTAVFDDDDVAAAQGRCVVYNADASLISELVALDYLGGFVVNERGRTAYAGAPSYGGSNCAIRRDVLTAMGGWNVMSVTEDTDITMRIYLAGARIAYEPRAVDYEQAVSGLWAYIKQRHRWALGHQQVFRDYVFDLVRSRTIRGVQKAELLFYLAIYHLPVICTVGLVLMGVAALLGVASPTSTAVLVGLWPLLVWGPLIPVGIALVAARAPSRRFLMAPLLLLLVILGVGIVTTAWARGLFGRRYSWAKTVRAEQLEAERAQLSGEQVVLPDRPLQRAQGERVAPPARRRSPMTELVPGFRILALTAIAITIGSAAYVVCEFWVRRIETSAVSEILRAVAHTRIEADGDRLWLYDRRGELFLLVTDIGCSIAPVMLGALLICLVLRPLAPTWSLILGAASSICLAFGANVVRIGGLALIADFAGFDAMRLAHDTIASAFVIVAVMMSFVVLVAIPARAARIEIDA</sequence>
<keyword evidence="10 16" id="KW-1133">Transmembrane helix</keyword>
<evidence type="ECO:0000256" key="16">
    <source>
        <dbReference type="SAM" id="Phobius"/>
    </source>
</evidence>
<keyword evidence="5 17" id="KW-0328">Glycosyltransferase</keyword>
<dbReference type="NCBIfam" id="TIGR04178">
    <property type="entry name" value="exo_archaeo"/>
    <property type="match status" value="1"/>
</dbReference>
<evidence type="ECO:0000256" key="8">
    <source>
        <dbReference type="ARBA" id="ARBA00022801"/>
    </source>
</evidence>
<dbReference type="Pfam" id="PF13641">
    <property type="entry name" value="Glyco_tranf_2_3"/>
    <property type="match status" value="1"/>
</dbReference>
<feature type="transmembrane region" description="Helical" evidence="16">
    <location>
        <begin position="62"/>
        <end position="82"/>
    </location>
</feature>
<dbReference type="GO" id="GO:0008233">
    <property type="term" value="F:peptidase activity"/>
    <property type="evidence" value="ECO:0007669"/>
    <property type="project" value="UniProtKB-KW"/>
</dbReference>
<feature type="transmembrane region" description="Helical" evidence="16">
    <location>
        <begin position="601"/>
        <end position="632"/>
    </location>
</feature>
<dbReference type="AlphaFoldDB" id="A0A3Q9J2W4"/>
<dbReference type="KEGG" id="moy:CVS54_00194"/>
<keyword evidence="11 16" id="KW-0472">Membrane</keyword>
<keyword evidence="6 17" id="KW-0808">Transferase</keyword>
<dbReference type="InterPro" id="IPR029044">
    <property type="entry name" value="Nucleotide-diphossugar_trans"/>
</dbReference>
<comment type="similarity">
    <text evidence="2">Belongs to the glycosyltransferase 2 family.</text>
</comment>
<comment type="catalytic activity">
    <reaction evidence="12">
        <text>a 1,2-diacyl-sn-glycerol + UDP-alpha-D-glucose = a 1,2-diacyl-3-O-(beta-D-glucopyranosyl)-sn-glycerol + UDP + H(+)</text>
        <dbReference type="Rhea" id="RHEA:17285"/>
        <dbReference type="ChEBI" id="CHEBI:15378"/>
        <dbReference type="ChEBI" id="CHEBI:17815"/>
        <dbReference type="ChEBI" id="CHEBI:58223"/>
        <dbReference type="ChEBI" id="CHEBI:58885"/>
        <dbReference type="ChEBI" id="CHEBI:75799"/>
        <dbReference type="EC" id="2.4.1.336"/>
    </reaction>
</comment>
<evidence type="ECO:0000256" key="9">
    <source>
        <dbReference type="ARBA" id="ARBA00022842"/>
    </source>
</evidence>
<dbReference type="FunFam" id="3.90.550.10:FF:000164">
    <property type="entry name" value="Beta-(1-3)-glucosyl transferase"/>
    <property type="match status" value="1"/>
</dbReference>
<dbReference type="GO" id="GO:0016757">
    <property type="term" value="F:glycosyltransferase activity"/>
    <property type="evidence" value="ECO:0007669"/>
    <property type="project" value="UniProtKB-KW"/>
</dbReference>
<comment type="subcellular location">
    <subcellularLocation>
        <location evidence="1">Cell membrane</location>
        <topology evidence="1">Multi-pass membrane protein</topology>
    </subcellularLocation>
</comment>
<keyword evidence="4" id="KW-0645">Protease</keyword>
<dbReference type="InterPro" id="IPR026392">
    <property type="entry name" value="Exo/Archaeosortase_dom"/>
</dbReference>
<feature type="transmembrane region" description="Helical" evidence="16">
    <location>
        <begin position="644"/>
        <end position="665"/>
    </location>
</feature>
<dbReference type="EC" id="2.4.1.336" evidence="13"/>
<feature type="transmembrane region" description="Helical" evidence="16">
    <location>
        <begin position="393"/>
        <end position="417"/>
    </location>
</feature>
<keyword evidence="7 16" id="KW-0812">Transmembrane</keyword>
<evidence type="ECO:0000256" key="15">
    <source>
        <dbReference type="ARBA" id="ARBA00078564"/>
    </source>
</evidence>